<keyword evidence="8" id="KW-1133">Transmembrane helix</keyword>
<dbReference type="Pfam" id="PF04612">
    <property type="entry name" value="T2SSM"/>
    <property type="match status" value="1"/>
</dbReference>
<sequence length="155" mass="16935">MNTFWQSRSAGEKRSLILLALFSLLLAVWYGVLQPLNNAILQQQQENARLKNEIQWVNDAAQHSGLVGSQPLPEDIPSLIQSRAALAGLKVTVTPATPRHFTVALSTASSSAFFSWLDEMQDQGLQVSQLQFSADSAPGSIMIASLELYQAGQHD</sequence>
<evidence type="ECO:0000256" key="9">
    <source>
        <dbReference type="ARBA" id="ARBA00023136"/>
    </source>
</evidence>
<dbReference type="GO" id="GO:0015628">
    <property type="term" value="P:protein secretion by the type II secretion system"/>
    <property type="evidence" value="ECO:0007669"/>
    <property type="project" value="InterPro"/>
</dbReference>
<dbReference type="RefSeq" id="WP_088222433.1">
    <property type="nucleotide sequence ID" value="NZ_AP024590.1"/>
</dbReference>
<evidence type="ECO:0000256" key="3">
    <source>
        <dbReference type="ARBA" id="ARBA00022448"/>
    </source>
</evidence>
<evidence type="ECO:0000256" key="4">
    <source>
        <dbReference type="ARBA" id="ARBA00022475"/>
    </source>
</evidence>
<dbReference type="InterPro" id="IPR023229">
    <property type="entry name" value="T2SS_M_periplasmic_sf"/>
</dbReference>
<dbReference type="Proteomes" id="UP000682928">
    <property type="component" value="Chromosome"/>
</dbReference>
<dbReference type="Gene3D" id="3.30.1360.100">
    <property type="entry name" value="General secretion pathway protein M, EpsM"/>
    <property type="match status" value="1"/>
</dbReference>
<dbReference type="EMBL" id="AP024590">
    <property type="protein sequence ID" value="BCU53803.1"/>
    <property type="molecule type" value="Genomic_DNA"/>
</dbReference>
<evidence type="ECO:0000256" key="5">
    <source>
        <dbReference type="ARBA" id="ARBA00022519"/>
    </source>
</evidence>
<keyword evidence="9" id="KW-0472">Membrane</keyword>
<keyword evidence="4" id="KW-1003">Cell membrane</keyword>
<evidence type="ECO:0000313" key="11">
    <source>
        <dbReference type="EMBL" id="BCU53803.1"/>
    </source>
</evidence>
<evidence type="ECO:0000256" key="2">
    <source>
        <dbReference type="ARBA" id="ARBA00010637"/>
    </source>
</evidence>
<evidence type="ECO:0000256" key="10">
    <source>
        <dbReference type="SAM" id="Coils"/>
    </source>
</evidence>
<dbReference type="InterPro" id="IPR007690">
    <property type="entry name" value="T2SS_GspM"/>
</dbReference>
<feature type="coiled-coil region" evidence="10">
    <location>
        <begin position="33"/>
        <end position="60"/>
    </location>
</feature>
<comment type="subcellular location">
    <subcellularLocation>
        <location evidence="1">Cell inner membrane</location>
        <topology evidence="1">Single-pass membrane protein</topology>
    </subcellularLocation>
</comment>
<evidence type="ECO:0008006" key="13">
    <source>
        <dbReference type="Google" id="ProtNLM"/>
    </source>
</evidence>
<accession>A0AA86M600</accession>
<evidence type="ECO:0000256" key="7">
    <source>
        <dbReference type="ARBA" id="ARBA00022927"/>
    </source>
</evidence>
<name>A0AA86M600_9ENTR</name>
<proteinExistence type="inferred from homology"/>
<keyword evidence="5" id="KW-0997">Cell inner membrane</keyword>
<evidence type="ECO:0000256" key="8">
    <source>
        <dbReference type="ARBA" id="ARBA00022989"/>
    </source>
</evidence>
<reference evidence="11" key="1">
    <citation type="submission" date="2021-04" db="EMBL/GenBank/DDBJ databases">
        <title>Difference and commonality of drug resistance evolution in various bacteria. and drug sensitivity profiles.</title>
        <authorList>
            <person name="Maeda T."/>
            <person name="Shibai A."/>
            <person name="Kawada K."/>
            <person name="Kotani H."/>
            <person name="Tarusawa Y."/>
            <person name="Tanabe K."/>
            <person name="Furusawa C."/>
        </authorList>
    </citation>
    <scope>NUCLEOTIDE SEQUENCE</scope>
    <source>
        <strain evidence="11">JCM 8580</strain>
    </source>
</reference>
<evidence type="ECO:0000256" key="6">
    <source>
        <dbReference type="ARBA" id="ARBA00022692"/>
    </source>
</evidence>
<evidence type="ECO:0000256" key="1">
    <source>
        <dbReference type="ARBA" id="ARBA00004377"/>
    </source>
</evidence>
<comment type="similarity">
    <text evidence="2">Belongs to the GSP M family.</text>
</comment>
<keyword evidence="6" id="KW-0812">Transmembrane</keyword>
<gene>
    <name evidence="11" type="ORF">ENKO_03970</name>
</gene>
<protein>
    <recommendedName>
        <fullName evidence="13">Type II secretion system protein M</fullName>
    </recommendedName>
</protein>
<dbReference type="SUPFAM" id="SSF103054">
    <property type="entry name" value="General secretion pathway protein M, EpsM"/>
    <property type="match status" value="1"/>
</dbReference>
<dbReference type="AlphaFoldDB" id="A0AA86M600"/>
<evidence type="ECO:0000313" key="12">
    <source>
        <dbReference type="Proteomes" id="UP000682928"/>
    </source>
</evidence>
<dbReference type="GO" id="GO:0005886">
    <property type="term" value="C:plasma membrane"/>
    <property type="evidence" value="ECO:0007669"/>
    <property type="project" value="UniProtKB-SubCell"/>
</dbReference>
<keyword evidence="10" id="KW-0175">Coiled coil</keyword>
<organism evidence="11 12">
    <name type="scientific">Enterobacter kobei</name>
    <dbReference type="NCBI Taxonomy" id="208224"/>
    <lineage>
        <taxon>Bacteria</taxon>
        <taxon>Pseudomonadati</taxon>
        <taxon>Pseudomonadota</taxon>
        <taxon>Gammaproteobacteria</taxon>
        <taxon>Enterobacterales</taxon>
        <taxon>Enterobacteriaceae</taxon>
        <taxon>Enterobacter</taxon>
        <taxon>Enterobacter cloacae complex</taxon>
    </lineage>
</organism>
<keyword evidence="3" id="KW-0813">Transport</keyword>
<keyword evidence="7" id="KW-0653">Protein transport</keyword>
<dbReference type="GO" id="GO:0015627">
    <property type="term" value="C:type II protein secretion system complex"/>
    <property type="evidence" value="ECO:0007669"/>
    <property type="project" value="InterPro"/>
</dbReference>